<dbReference type="GO" id="GO:0005789">
    <property type="term" value="C:endoplasmic reticulum membrane"/>
    <property type="evidence" value="ECO:0007669"/>
    <property type="project" value="UniProtKB-SubCell"/>
</dbReference>
<keyword evidence="2 6" id="KW-0812">Transmembrane</keyword>
<evidence type="ECO:0000256" key="3">
    <source>
        <dbReference type="ARBA" id="ARBA00022824"/>
    </source>
</evidence>
<dbReference type="PANTHER" id="PTHR10994">
    <property type="entry name" value="RETICULON"/>
    <property type="match status" value="1"/>
</dbReference>
<keyword evidence="9" id="KW-1185">Reference proteome</keyword>
<keyword evidence="3 6" id="KW-0256">Endoplasmic reticulum</keyword>
<evidence type="ECO:0000313" key="9">
    <source>
        <dbReference type="Proteomes" id="UP000623129"/>
    </source>
</evidence>
<dbReference type="PANTHER" id="PTHR10994:SF65">
    <property type="entry name" value="RETICULON-LIKE PROTEIN B12"/>
    <property type="match status" value="1"/>
</dbReference>
<dbReference type="GO" id="GO:0009617">
    <property type="term" value="P:response to bacterium"/>
    <property type="evidence" value="ECO:0007669"/>
    <property type="project" value="InterPro"/>
</dbReference>
<evidence type="ECO:0000256" key="6">
    <source>
        <dbReference type="RuleBase" id="RU363132"/>
    </source>
</evidence>
<comment type="caution">
    <text evidence="8">The sequence shown here is derived from an EMBL/GenBank/DDBJ whole genome shotgun (WGS) entry which is preliminary data.</text>
</comment>
<feature type="transmembrane region" description="Helical" evidence="6">
    <location>
        <begin position="96"/>
        <end position="112"/>
    </location>
</feature>
<keyword evidence="5 6" id="KW-0472">Membrane</keyword>
<name>A0A833R3Q9_9POAL</name>
<dbReference type="InterPro" id="IPR045064">
    <property type="entry name" value="Reticulon-like"/>
</dbReference>
<evidence type="ECO:0000259" key="7">
    <source>
        <dbReference type="PROSITE" id="PS50845"/>
    </source>
</evidence>
<dbReference type="AlphaFoldDB" id="A0A833R3Q9"/>
<comment type="subcellular location">
    <subcellularLocation>
        <location evidence="1 6">Endoplasmic reticulum membrane</location>
        <topology evidence="1 6">Multi-pass membrane protein</topology>
    </subcellularLocation>
</comment>
<organism evidence="8 9">
    <name type="scientific">Carex littledalei</name>
    <dbReference type="NCBI Taxonomy" id="544730"/>
    <lineage>
        <taxon>Eukaryota</taxon>
        <taxon>Viridiplantae</taxon>
        <taxon>Streptophyta</taxon>
        <taxon>Embryophyta</taxon>
        <taxon>Tracheophyta</taxon>
        <taxon>Spermatophyta</taxon>
        <taxon>Magnoliopsida</taxon>
        <taxon>Liliopsida</taxon>
        <taxon>Poales</taxon>
        <taxon>Cyperaceae</taxon>
        <taxon>Cyperoideae</taxon>
        <taxon>Cariceae</taxon>
        <taxon>Carex</taxon>
        <taxon>Carex subgen. Euthyceras</taxon>
    </lineage>
</organism>
<gene>
    <name evidence="8" type="ORF">FCM35_KLT06152</name>
</gene>
<dbReference type="OrthoDB" id="567788at2759"/>
<dbReference type="InterPro" id="IPR003388">
    <property type="entry name" value="Reticulon"/>
</dbReference>
<evidence type="ECO:0000313" key="8">
    <source>
        <dbReference type="EMBL" id="KAF3329074.1"/>
    </source>
</evidence>
<feature type="domain" description="Reticulon" evidence="7">
    <location>
        <begin position="60"/>
        <end position="216"/>
    </location>
</feature>
<evidence type="ECO:0000256" key="1">
    <source>
        <dbReference type="ARBA" id="ARBA00004477"/>
    </source>
</evidence>
<dbReference type="EMBL" id="SWLB01000015">
    <property type="protein sequence ID" value="KAF3329074.1"/>
    <property type="molecule type" value="Genomic_DNA"/>
</dbReference>
<proteinExistence type="predicted"/>
<feature type="transmembrane region" description="Helical" evidence="6">
    <location>
        <begin position="184"/>
        <end position="202"/>
    </location>
</feature>
<feature type="transmembrane region" description="Helical" evidence="6">
    <location>
        <begin position="158"/>
        <end position="178"/>
    </location>
</feature>
<evidence type="ECO:0000256" key="4">
    <source>
        <dbReference type="ARBA" id="ARBA00022989"/>
    </source>
</evidence>
<dbReference type="Pfam" id="PF02453">
    <property type="entry name" value="Reticulon"/>
    <property type="match status" value="1"/>
</dbReference>
<accession>A0A833R3Q9</accession>
<reference evidence="8" key="1">
    <citation type="submission" date="2020-01" db="EMBL/GenBank/DDBJ databases">
        <title>Genome sequence of Kobresia littledalei, the first chromosome-level genome in the family Cyperaceae.</title>
        <authorList>
            <person name="Qu G."/>
        </authorList>
    </citation>
    <scope>NUCLEOTIDE SEQUENCE</scope>
    <source>
        <strain evidence="8">C.B.Clarke</strain>
        <tissue evidence="8">Leaf</tissue>
    </source>
</reference>
<feature type="transmembrane region" description="Helical" evidence="6">
    <location>
        <begin position="71"/>
        <end position="90"/>
    </location>
</feature>
<dbReference type="Proteomes" id="UP000623129">
    <property type="component" value="Unassembled WGS sequence"/>
</dbReference>
<sequence length="253" mass="28703">MAKATEKQDQDEEEEDFAFGEFKSSYYNIMPPPSLLISPHTPTPTPTPTCLHHLLGGGIVADVILWRRKEAAMSILIGLVSTWLVFQVWGYTLLSLLSNVLLLLISILFLWAKAAQLLNRPPPPVPEIQISEDAVHEVALYLQSLVNKLLLAFKSIALGKNVGLFYASVSVLWFLSVFGSLTNFATSFYICLFVLLIVPALYEKYGECIDRCLSLAYTEVLMYERIYERVFFQCYRKVKDSIREIIKEDTASY</sequence>
<evidence type="ECO:0000256" key="5">
    <source>
        <dbReference type="ARBA" id="ARBA00023136"/>
    </source>
</evidence>
<dbReference type="PROSITE" id="PS50845">
    <property type="entry name" value="RETICULON"/>
    <property type="match status" value="1"/>
</dbReference>
<protein>
    <recommendedName>
        <fullName evidence="6">Reticulon-like protein</fullName>
    </recommendedName>
</protein>
<keyword evidence="4 6" id="KW-1133">Transmembrane helix</keyword>
<evidence type="ECO:0000256" key="2">
    <source>
        <dbReference type="ARBA" id="ARBA00022692"/>
    </source>
</evidence>